<comment type="caution">
    <text evidence="2">The sequence shown here is derived from an EMBL/GenBank/DDBJ whole genome shotgun (WGS) entry which is preliminary data.</text>
</comment>
<proteinExistence type="predicted"/>
<evidence type="ECO:0000313" key="2">
    <source>
        <dbReference type="EMBL" id="CAK0791399.1"/>
    </source>
</evidence>
<dbReference type="EMBL" id="CAUYUJ010000573">
    <property type="protein sequence ID" value="CAK0791399.1"/>
    <property type="molecule type" value="Genomic_DNA"/>
</dbReference>
<evidence type="ECO:0000313" key="3">
    <source>
        <dbReference type="Proteomes" id="UP001189429"/>
    </source>
</evidence>
<feature type="region of interest" description="Disordered" evidence="1">
    <location>
        <begin position="67"/>
        <end position="86"/>
    </location>
</feature>
<name>A0ABN9PIJ9_9DINO</name>
<organism evidence="2 3">
    <name type="scientific">Prorocentrum cordatum</name>
    <dbReference type="NCBI Taxonomy" id="2364126"/>
    <lineage>
        <taxon>Eukaryota</taxon>
        <taxon>Sar</taxon>
        <taxon>Alveolata</taxon>
        <taxon>Dinophyceae</taxon>
        <taxon>Prorocentrales</taxon>
        <taxon>Prorocentraceae</taxon>
        <taxon>Prorocentrum</taxon>
    </lineage>
</organism>
<keyword evidence="3" id="KW-1185">Reference proteome</keyword>
<protein>
    <recommendedName>
        <fullName evidence="4">Subtilisin</fullName>
    </recommendedName>
</protein>
<dbReference type="Proteomes" id="UP001189429">
    <property type="component" value="Unassembled WGS sequence"/>
</dbReference>
<gene>
    <name evidence="2" type="ORF">PCOR1329_LOCUS2301</name>
</gene>
<evidence type="ECO:0000256" key="1">
    <source>
        <dbReference type="SAM" id="MobiDB-lite"/>
    </source>
</evidence>
<feature type="region of interest" description="Disordered" evidence="1">
    <location>
        <begin position="106"/>
        <end position="129"/>
    </location>
</feature>
<evidence type="ECO:0008006" key="4">
    <source>
        <dbReference type="Google" id="ProtNLM"/>
    </source>
</evidence>
<reference evidence="2" key="1">
    <citation type="submission" date="2023-10" db="EMBL/GenBank/DDBJ databases">
        <authorList>
            <person name="Chen Y."/>
            <person name="Shah S."/>
            <person name="Dougan E. K."/>
            <person name="Thang M."/>
            <person name="Chan C."/>
        </authorList>
    </citation>
    <scope>NUCLEOTIDE SEQUENCE [LARGE SCALE GENOMIC DNA]</scope>
</reference>
<sequence>MCNPDPRPCMGMILARCDCSHEYFNHAGGGDGNCGCVTALDARCAEAGAQSSAGTVRIYMVQADTMNASATAEPEPEPEPEPVSLSQIQSAQYAVVLSPHFHTLGEVLPEGPRSPLGDHGIATSSSAGY</sequence>
<accession>A0ABN9PIJ9</accession>